<sequence length="81" mass="8465">MTGPASGVRAPGVREVAAAAGVSRQTVSPVLNNSPSFRPETQERVLAAMEELRFSPNRAARALTMSRSHIIGMLASSASSL</sequence>
<keyword evidence="1" id="KW-0805">Transcription regulation</keyword>
<dbReference type="InterPro" id="IPR000843">
    <property type="entry name" value="HTH_LacI"/>
</dbReference>
<gene>
    <name evidence="5" type="ORF">SPF06_10995</name>
</gene>
<reference evidence="5 6" key="1">
    <citation type="submission" date="2023-12" db="EMBL/GenBank/DDBJ databases">
        <title>Sinomonas terricola sp. nov, isolated from litchi orchard soil in Guangdong, PR China.</title>
        <authorList>
            <person name="Jiaxin W."/>
            <person name="Yang Z."/>
            <person name="Honghui Z."/>
        </authorList>
    </citation>
    <scope>NUCLEOTIDE SEQUENCE [LARGE SCALE GENOMIC DNA]</scope>
    <source>
        <strain evidence="5 6">JGH33</strain>
    </source>
</reference>
<keyword evidence="6" id="KW-1185">Reference proteome</keyword>
<dbReference type="GO" id="GO:0003677">
    <property type="term" value="F:DNA binding"/>
    <property type="evidence" value="ECO:0007669"/>
    <property type="project" value="UniProtKB-KW"/>
</dbReference>
<dbReference type="EMBL" id="JAYGGQ010000007">
    <property type="protein sequence ID" value="MEA5455249.1"/>
    <property type="molecule type" value="Genomic_DNA"/>
</dbReference>
<keyword evidence="3" id="KW-0804">Transcription</keyword>
<dbReference type="PROSITE" id="PS00356">
    <property type="entry name" value="HTH_LACI_1"/>
    <property type="match status" value="1"/>
</dbReference>
<keyword evidence="2 5" id="KW-0238">DNA-binding</keyword>
<organism evidence="5 6">
    <name type="scientific">Sinomonas terricola</name>
    <dbReference type="NCBI Taxonomy" id="3110330"/>
    <lineage>
        <taxon>Bacteria</taxon>
        <taxon>Bacillati</taxon>
        <taxon>Actinomycetota</taxon>
        <taxon>Actinomycetes</taxon>
        <taxon>Micrococcales</taxon>
        <taxon>Micrococcaceae</taxon>
        <taxon>Sinomonas</taxon>
    </lineage>
</organism>
<proteinExistence type="predicted"/>
<dbReference type="PANTHER" id="PTHR30146:SF109">
    <property type="entry name" value="HTH-TYPE TRANSCRIPTIONAL REGULATOR GALS"/>
    <property type="match status" value="1"/>
</dbReference>
<protein>
    <submittedName>
        <fullName evidence="5">LacI family DNA-binding transcriptional regulator</fullName>
    </submittedName>
</protein>
<dbReference type="RefSeq" id="WP_323279104.1">
    <property type="nucleotide sequence ID" value="NZ_JAYGGQ010000007.1"/>
</dbReference>
<dbReference type="PROSITE" id="PS50932">
    <property type="entry name" value="HTH_LACI_2"/>
    <property type="match status" value="1"/>
</dbReference>
<dbReference type="InterPro" id="IPR010982">
    <property type="entry name" value="Lambda_DNA-bd_dom_sf"/>
</dbReference>
<evidence type="ECO:0000256" key="3">
    <source>
        <dbReference type="ARBA" id="ARBA00023163"/>
    </source>
</evidence>
<name>A0ABU5T6W8_9MICC</name>
<dbReference type="PANTHER" id="PTHR30146">
    <property type="entry name" value="LACI-RELATED TRANSCRIPTIONAL REPRESSOR"/>
    <property type="match status" value="1"/>
</dbReference>
<dbReference type="SUPFAM" id="SSF47413">
    <property type="entry name" value="lambda repressor-like DNA-binding domains"/>
    <property type="match status" value="1"/>
</dbReference>
<dbReference type="SMART" id="SM00354">
    <property type="entry name" value="HTH_LACI"/>
    <property type="match status" value="1"/>
</dbReference>
<evidence type="ECO:0000313" key="5">
    <source>
        <dbReference type="EMBL" id="MEA5455249.1"/>
    </source>
</evidence>
<evidence type="ECO:0000313" key="6">
    <source>
        <dbReference type="Proteomes" id="UP001304769"/>
    </source>
</evidence>
<dbReference type="Gene3D" id="1.10.260.40">
    <property type="entry name" value="lambda repressor-like DNA-binding domains"/>
    <property type="match status" value="1"/>
</dbReference>
<dbReference type="Proteomes" id="UP001304769">
    <property type="component" value="Unassembled WGS sequence"/>
</dbReference>
<comment type="caution">
    <text evidence="5">The sequence shown here is derived from an EMBL/GenBank/DDBJ whole genome shotgun (WGS) entry which is preliminary data.</text>
</comment>
<evidence type="ECO:0000259" key="4">
    <source>
        <dbReference type="PROSITE" id="PS50932"/>
    </source>
</evidence>
<dbReference type="CDD" id="cd01392">
    <property type="entry name" value="HTH_LacI"/>
    <property type="match status" value="1"/>
</dbReference>
<accession>A0ABU5T6W8</accession>
<evidence type="ECO:0000256" key="2">
    <source>
        <dbReference type="ARBA" id="ARBA00023125"/>
    </source>
</evidence>
<evidence type="ECO:0000256" key="1">
    <source>
        <dbReference type="ARBA" id="ARBA00023015"/>
    </source>
</evidence>
<dbReference type="Pfam" id="PF00356">
    <property type="entry name" value="LacI"/>
    <property type="match status" value="1"/>
</dbReference>
<feature type="domain" description="HTH lacI-type" evidence="4">
    <location>
        <begin position="11"/>
        <end position="65"/>
    </location>
</feature>